<evidence type="ECO:0000256" key="1">
    <source>
        <dbReference type="ARBA" id="ARBA00023319"/>
    </source>
</evidence>
<feature type="non-terminal residue" evidence="4">
    <location>
        <position position="205"/>
    </location>
</feature>
<dbReference type="InterPro" id="IPR007110">
    <property type="entry name" value="Ig-like_dom"/>
</dbReference>
<dbReference type="GO" id="GO:0070593">
    <property type="term" value="P:dendrite self-avoidance"/>
    <property type="evidence" value="ECO:0007669"/>
    <property type="project" value="TreeGrafter"/>
</dbReference>
<dbReference type="CDD" id="cd00096">
    <property type="entry name" value="Ig"/>
    <property type="match status" value="1"/>
</dbReference>
<keyword evidence="2" id="KW-0472">Membrane</keyword>
<keyword evidence="2" id="KW-0812">Transmembrane</keyword>
<dbReference type="GO" id="GO:0030424">
    <property type="term" value="C:axon"/>
    <property type="evidence" value="ECO:0007669"/>
    <property type="project" value="TreeGrafter"/>
</dbReference>
<evidence type="ECO:0000313" key="5">
    <source>
        <dbReference type="Proteomes" id="UP000037510"/>
    </source>
</evidence>
<feature type="transmembrane region" description="Helical" evidence="2">
    <location>
        <begin position="180"/>
        <end position="201"/>
    </location>
</feature>
<dbReference type="PANTHER" id="PTHR10075:SF100">
    <property type="entry name" value="FASCICLIN-2"/>
    <property type="match status" value="1"/>
</dbReference>
<feature type="non-terminal residue" evidence="4">
    <location>
        <position position="1"/>
    </location>
</feature>
<dbReference type="EMBL" id="JTDY01007486">
    <property type="protein sequence ID" value="KOB65164.1"/>
    <property type="molecule type" value="Genomic_DNA"/>
</dbReference>
<dbReference type="PANTHER" id="PTHR10075">
    <property type="entry name" value="BASIGIN RELATED"/>
    <property type="match status" value="1"/>
</dbReference>
<gene>
    <name evidence="4" type="ORF">OBRU01_23126</name>
</gene>
<feature type="domain" description="Ig-like" evidence="3">
    <location>
        <begin position="40"/>
        <end position="116"/>
    </location>
</feature>
<reference evidence="4 5" key="1">
    <citation type="journal article" date="2015" name="Genome Biol. Evol.">
        <title>The genome of winter moth (Operophtera brumata) provides a genomic perspective on sexual dimorphism and phenology.</title>
        <authorList>
            <person name="Derks M.F."/>
            <person name="Smit S."/>
            <person name="Salis L."/>
            <person name="Schijlen E."/>
            <person name="Bossers A."/>
            <person name="Mateman C."/>
            <person name="Pijl A.S."/>
            <person name="de Ridder D."/>
            <person name="Groenen M.A."/>
            <person name="Visser M.E."/>
            <person name="Megens H.J."/>
        </authorList>
    </citation>
    <scope>NUCLEOTIDE SEQUENCE [LARGE SCALE GENOMIC DNA]</scope>
    <source>
        <strain evidence="4">WM2013NL</strain>
        <tissue evidence="4">Head and thorax</tissue>
    </source>
</reference>
<keyword evidence="5" id="KW-1185">Reference proteome</keyword>
<sequence length="205" mass="22489">VNTKYNSQGFESLLTITSLEPEDSGVYACVSLQDPPLHGVDLVCSASGFPTPTYRWFKAVNDDTLAEFDKNQIKLSEAENRAVLSVTASPTTFGQTYKCVATNTYGDADKYYKMLKTEKPEKPSKDTSYWVRVRATNAAGDGPWSDPVVTHTELKSEEPDEVETPEESDKPVAAEVTSNATFYGIFFAGGIAVVAVLYMFAIRLV</sequence>
<dbReference type="InterPro" id="IPR036116">
    <property type="entry name" value="FN3_sf"/>
</dbReference>
<dbReference type="Proteomes" id="UP000037510">
    <property type="component" value="Unassembled WGS sequence"/>
</dbReference>
<evidence type="ECO:0000256" key="2">
    <source>
        <dbReference type="SAM" id="Phobius"/>
    </source>
</evidence>
<keyword evidence="2" id="KW-1133">Transmembrane helix</keyword>
<dbReference type="GO" id="GO:0005886">
    <property type="term" value="C:plasma membrane"/>
    <property type="evidence" value="ECO:0007669"/>
    <property type="project" value="TreeGrafter"/>
</dbReference>
<keyword evidence="1" id="KW-0393">Immunoglobulin domain</keyword>
<dbReference type="GO" id="GO:0098632">
    <property type="term" value="F:cell-cell adhesion mediator activity"/>
    <property type="evidence" value="ECO:0007669"/>
    <property type="project" value="TreeGrafter"/>
</dbReference>
<proteinExistence type="predicted"/>
<dbReference type="AlphaFoldDB" id="A0A0L7KQE0"/>
<evidence type="ECO:0000259" key="3">
    <source>
        <dbReference type="PROSITE" id="PS50835"/>
    </source>
</evidence>
<comment type="caution">
    <text evidence="4">The sequence shown here is derived from an EMBL/GenBank/DDBJ whole genome shotgun (WGS) entry which is preliminary data.</text>
</comment>
<dbReference type="SUPFAM" id="SSF49265">
    <property type="entry name" value="Fibronectin type III"/>
    <property type="match status" value="1"/>
</dbReference>
<dbReference type="Gene3D" id="2.60.40.10">
    <property type="entry name" value="Immunoglobulins"/>
    <property type="match status" value="2"/>
</dbReference>
<name>A0A0L7KQE0_OPEBR</name>
<dbReference type="Pfam" id="PF13927">
    <property type="entry name" value="Ig_3"/>
    <property type="match status" value="1"/>
</dbReference>
<dbReference type="SUPFAM" id="SSF48726">
    <property type="entry name" value="Immunoglobulin"/>
    <property type="match status" value="2"/>
</dbReference>
<accession>A0A0L7KQE0</accession>
<dbReference type="InterPro" id="IPR036179">
    <property type="entry name" value="Ig-like_dom_sf"/>
</dbReference>
<dbReference type="GO" id="GO:0007411">
    <property type="term" value="P:axon guidance"/>
    <property type="evidence" value="ECO:0007669"/>
    <property type="project" value="TreeGrafter"/>
</dbReference>
<evidence type="ECO:0000313" key="4">
    <source>
        <dbReference type="EMBL" id="KOB65164.1"/>
    </source>
</evidence>
<dbReference type="InterPro" id="IPR003961">
    <property type="entry name" value="FN3_dom"/>
</dbReference>
<dbReference type="GO" id="GO:0007156">
    <property type="term" value="P:homophilic cell adhesion via plasma membrane adhesion molecules"/>
    <property type="evidence" value="ECO:0007669"/>
    <property type="project" value="TreeGrafter"/>
</dbReference>
<dbReference type="CDD" id="cd00063">
    <property type="entry name" value="FN3"/>
    <property type="match status" value="1"/>
</dbReference>
<dbReference type="InterPro" id="IPR013783">
    <property type="entry name" value="Ig-like_fold"/>
</dbReference>
<dbReference type="STRING" id="104452.A0A0L7KQE0"/>
<organism evidence="4 5">
    <name type="scientific">Operophtera brumata</name>
    <name type="common">Winter moth</name>
    <name type="synonym">Phalaena brumata</name>
    <dbReference type="NCBI Taxonomy" id="104452"/>
    <lineage>
        <taxon>Eukaryota</taxon>
        <taxon>Metazoa</taxon>
        <taxon>Ecdysozoa</taxon>
        <taxon>Arthropoda</taxon>
        <taxon>Hexapoda</taxon>
        <taxon>Insecta</taxon>
        <taxon>Pterygota</taxon>
        <taxon>Neoptera</taxon>
        <taxon>Endopterygota</taxon>
        <taxon>Lepidoptera</taxon>
        <taxon>Glossata</taxon>
        <taxon>Ditrysia</taxon>
        <taxon>Geometroidea</taxon>
        <taxon>Geometridae</taxon>
        <taxon>Larentiinae</taxon>
        <taxon>Operophtera</taxon>
    </lineage>
</organism>
<dbReference type="PROSITE" id="PS50835">
    <property type="entry name" value="IG_LIKE"/>
    <property type="match status" value="1"/>
</dbReference>
<protein>
    <submittedName>
        <fullName evidence="4">Down syndrome cell adhesion molecule</fullName>
    </submittedName>
</protein>